<comment type="subcellular location">
    <subcellularLocation>
        <location evidence="1">Membrane</location>
    </subcellularLocation>
</comment>
<organism evidence="9 10">
    <name type="scientific">Paraglomus brasilianum</name>
    <dbReference type="NCBI Taxonomy" id="144538"/>
    <lineage>
        <taxon>Eukaryota</taxon>
        <taxon>Fungi</taxon>
        <taxon>Fungi incertae sedis</taxon>
        <taxon>Mucoromycota</taxon>
        <taxon>Glomeromycotina</taxon>
        <taxon>Glomeromycetes</taxon>
        <taxon>Paraglomerales</taxon>
        <taxon>Paraglomeraceae</taxon>
        <taxon>Paraglomus</taxon>
    </lineage>
</organism>
<proteinExistence type="predicted"/>
<feature type="transmembrane region" description="Helical" evidence="7">
    <location>
        <begin position="430"/>
        <end position="454"/>
    </location>
</feature>
<dbReference type="OrthoDB" id="544685at2759"/>
<comment type="caution">
    <text evidence="9">The sequence shown here is derived from an EMBL/GenBank/DDBJ whole genome shotgun (WGS) entry which is preliminary data.</text>
</comment>
<dbReference type="PANTHER" id="PTHR31323:SF15">
    <property type="entry name" value="MECHANOSENSITIVE ION CHANNEL PROTEIN MSY1"/>
    <property type="match status" value="1"/>
</dbReference>
<evidence type="ECO:0000259" key="8">
    <source>
        <dbReference type="PROSITE" id="PS50222"/>
    </source>
</evidence>
<feature type="transmembrane region" description="Helical" evidence="7">
    <location>
        <begin position="154"/>
        <end position="171"/>
    </location>
</feature>
<evidence type="ECO:0000256" key="5">
    <source>
        <dbReference type="ARBA" id="ARBA00023136"/>
    </source>
</evidence>
<accession>A0A9N9F042</accession>
<dbReference type="EMBL" id="CAJVPI010000205">
    <property type="protein sequence ID" value="CAG8500508.1"/>
    <property type="molecule type" value="Genomic_DNA"/>
</dbReference>
<feature type="domain" description="EF-hand" evidence="8">
    <location>
        <begin position="343"/>
        <end position="378"/>
    </location>
</feature>
<evidence type="ECO:0000256" key="4">
    <source>
        <dbReference type="ARBA" id="ARBA00022989"/>
    </source>
</evidence>
<dbReference type="Gene3D" id="1.10.238.10">
    <property type="entry name" value="EF-hand"/>
    <property type="match status" value="1"/>
</dbReference>
<keyword evidence="4 7" id="KW-1133">Transmembrane helix</keyword>
<dbReference type="InterPro" id="IPR010920">
    <property type="entry name" value="LSM_dom_sf"/>
</dbReference>
<keyword evidence="3" id="KW-0106">Calcium</keyword>
<evidence type="ECO:0000313" key="10">
    <source>
        <dbReference type="Proteomes" id="UP000789739"/>
    </source>
</evidence>
<dbReference type="PROSITE" id="PS00018">
    <property type="entry name" value="EF_HAND_1"/>
    <property type="match status" value="1"/>
</dbReference>
<dbReference type="SUPFAM" id="SSF47473">
    <property type="entry name" value="EF-hand"/>
    <property type="match status" value="1"/>
</dbReference>
<dbReference type="SUPFAM" id="SSF50182">
    <property type="entry name" value="Sm-like ribonucleoproteins"/>
    <property type="match status" value="1"/>
</dbReference>
<dbReference type="GO" id="GO:0005262">
    <property type="term" value="F:calcium channel activity"/>
    <property type="evidence" value="ECO:0007669"/>
    <property type="project" value="TreeGrafter"/>
</dbReference>
<gene>
    <name evidence="9" type="ORF">PBRASI_LOCUS2582</name>
</gene>
<sequence length="679" mass="77525">MPSSNLQAEPYPIKDNASIYSRFDDDGENPSVASNRMCFTRFCTWFRQKFSVGTRNLVYIFPGLAILSIPAVLGWTVYKGRYIATVPLEIWALWLAICWFAFFASRFVMAVAPDLFGKDYEAVSDEKRFSNNSKWIFGLFSSKVKRYMDYWRHLHFYVSNVTFFLAALITFDPIIIAYNGNGGVAVDWQDTAHRILAGLEKLLLQVIAVKFHQTTYQDRIAQSKYQIAVLSKLLAVAKKRVRRPSVDALVTSRGFGNQGKGGIVKIFKTTKNAIEKTTSVLGHMASEITGQKFDPNANFAETTVLHYLQSSHGARALGRRLFQAFCPHKRAYLTLDDVRDAFQTEDEAENAFYMFDKDGNGDLTKEEMLISCVESYKERQAISASLRDLDNAVGKLDSILMVAIYFVIILLFIAFLNVSFQTYIATAGSVLVALSFMVGSTAQAVFESIIFLFVRHPFDVGDRVVIEGETYIVNEMSLMTTTLTRSDGRQVHVANKSLTELFIHNIRRSGHMTDETFIEVDFYTSFEQIEALRKRMVEFLKTEERDFYPQLELTVEKLFMCMLKTVIIELDIQGPYGSPNFPADRMITPNRSLRNPHNHSSNDARKADFTLGVKSDVFDVDENRSNRQSIRRRKTERHTFGSDEEDEVHNHKQELEPGRVDIVVPDEKAKSDNNYNNYF</sequence>
<dbReference type="AlphaFoldDB" id="A0A9N9F042"/>
<dbReference type="InterPro" id="IPR011992">
    <property type="entry name" value="EF-hand-dom_pair"/>
</dbReference>
<dbReference type="GO" id="GO:0005509">
    <property type="term" value="F:calcium ion binding"/>
    <property type="evidence" value="ECO:0007669"/>
    <property type="project" value="InterPro"/>
</dbReference>
<dbReference type="InterPro" id="IPR023408">
    <property type="entry name" value="MscS_beta-dom_sf"/>
</dbReference>
<dbReference type="Proteomes" id="UP000789739">
    <property type="component" value="Unassembled WGS sequence"/>
</dbReference>
<keyword evidence="5 7" id="KW-0472">Membrane</keyword>
<dbReference type="Pfam" id="PF25886">
    <property type="entry name" value="Msy1"/>
    <property type="match status" value="1"/>
</dbReference>
<feature type="transmembrane region" description="Helical" evidence="7">
    <location>
        <begin position="57"/>
        <end position="78"/>
    </location>
</feature>
<dbReference type="InterPro" id="IPR018247">
    <property type="entry name" value="EF_Hand_1_Ca_BS"/>
</dbReference>
<dbReference type="PROSITE" id="PS50222">
    <property type="entry name" value="EF_HAND_2"/>
    <property type="match status" value="1"/>
</dbReference>
<name>A0A9N9F042_9GLOM</name>
<dbReference type="PANTHER" id="PTHR31323">
    <property type="entry name" value="MECHANOSENSITIVE ION CHANNEL PROTEIN MSY2"/>
    <property type="match status" value="1"/>
</dbReference>
<feature type="compositionally biased region" description="Basic and acidic residues" evidence="6">
    <location>
        <begin position="648"/>
        <end position="671"/>
    </location>
</feature>
<dbReference type="Gene3D" id="2.30.30.60">
    <property type="match status" value="1"/>
</dbReference>
<feature type="transmembrane region" description="Helical" evidence="7">
    <location>
        <begin position="399"/>
        <end position="418"/>
    </location>
</feature>
<evidence type="ECO:0000256" key="1">
    <source>
        <dbReference type="ARBA" id="ARBA00004370"/>
    </source>
</evidence>
<feature type="region of interest" description="Disordered" evidence="6">
    <location>
        <begin position="623"/>
        <end position="679"/>
    </location>
</feature>
<evidence type="ECO:0000313" key="9">
    <source>
        <dbReference type="EMBL" id="CAG8500508.1"/>
    </source>
</evidence>
<keyword evidence="10" id="KW-1185">Reference proteome</keyword>
<feature type="transmembrane region" description="Helical" evidence="7">
    <location>
        <begin position="90"/>
        <end position="109"/>
    </location>
</feature>
<keyword evidence="2 7" id="KW-0812">Transmembrane</keyword>
<reference evidence="9" key="1">
    <citation type="submission" date="2021-06" db="EMBL/GenBank/DDBJ databases">
        <authorList>
            <person name="Kallberg Y."/>
            <person name="Tangrot J."/>
            <person name="Rosling A."/>
        </authorList>
    </citation>
    <scope>NUCLEOTIDE SEQUENCE</scope>
    <source>
        <strain evidence="9">BR232B</strain>
    </source>
</reference>
<dbReference type="GO" id="GO:0006874">
    <property type="term" value="P:intracellular calcium ion homeostasis"/>
    <property type="evidence" value="ECO:0007669"/>
    <property type="project" value="TreeGrafter"/>
</dbReference>
<evidence type="ECO:0000256" key="6">
    <source>
        <dbReference type="SAM" id="MobiDB-lite"/>
    </source>
</evidence>
<evidence type="ECO:0000256" key="2">
    <source>
        <dbReference type="ARBA" id="ARBA00022692"/>
    </source>
</evidence>
<dbReference type="Pfam" id="PF00924">
    <property type="entry name" value="MS_channel_2nd"/>
    <property type="match status" value="1"/>
</dbReference>
<protein>
    <submittedName>
        <fullName evidence="9">3556_t:CDS:1</fullName>
    </submittedName>
</protein>
<dbReference type="InterPro" id="IPR002048">
    <property type="entry name" value="EF_hand_dom"/>
</dbReference>
<evidence type="ECO:0000256" key="7">
    <source>
        <dbReference type="SAM" id="Phobius"/>
    </source>
</evidence>
<dbReference type="InterPro" id="IPR006685">
    <property type="entry name" value="MscS_channel_2nd"/>
</dbReference>
<dbReference type="InterPro" id="IPR058650">
    <property type="entry name" value="Msy1/2-like"/>
</dbReference>
<evidence type="ECO:0000256" key="3">
    <source>
        <dbReference type="ARBA" id="ARBA00022837"/>
    </source>
</evidence>
<dbReference type="GO" id="GO:0016020">
    <property type="term" value="C:membrane"/>
    <property type="evidence" value="ECO:0007669"/>
    <property type="project" value="UniProtKB-SubCell"/>
</dbReference>